<dbReference type="GO" id="GO:0005829">
    <property type="term" value="C:cytosol"/>
    <property type="evidence" value="ECO:0007669"/>
    <property type="project" value="TreeGrafter"/>
</dbReference>
<dbReference type="InterPro" id="IPR009000">
    <property type="entry name" value="Transl_B-barrel_sf"/>
</dbReference>
<dbReference type="InterPro" id="IPR027417">
    <property type="entry name" value="P-loop_NTPase"/>
</dbReference>
<evidence type="ECO:0000259" key="4">
    <source>
        <dbReference type="SMART" id="SM00838"/>
    </source>
</evidence>
<accession>A0A7S1YX43</accession>
<dbReference type="InterPro" id="IPR048876">
    <property type="entry name" value="BipA_C"/>
</dbReference>
<dbReference type="InterPro" id="IPR047043">
    <property type="entry name" value="BipA_III"/>
</dbReference>
<dbReference type="Gene3D" id="2.40.50.250">
    <property type="entry name" value="bipa protein"/>
    <property type="match status" value="1"/>
</dbReference>
<dbReference type="GO" id="GO:1990904">
    <property type="term" value="C:ribonucleoprotein complex"/>
    <property type="evidence" value="ECO:0007669"/>
    <property type="project" value="TreeGrafter"/>
</dbReference>
<dbReference type="Gene3D" id="3.30.70.870">
    <property type="entry name" value="Elongation Factor G (Translational Gtpase), domain 3"/>
    <property type="match status" value="1"/>
</dbReference>
<dbReference type="Pfam" id="PF22042">
    <property type="entry name" value="EF-G_D2"/>
    <property type="match status" value="1"/>
</dbReference>
<dbReference type="InterPro" id="IPR053905">
    <property type="entry name" value="EF-G-like_DII"/>
</dbReference>
<reference evidence="5" key="1">
    <citation type="submission" date="2021-01" db="EMBL/GenBank/DDBJ databases">
        <authorList>
            <person name="Corre E."/>
            <person name="Pelletier E."/>
            <person name="Niang G."/>
            <person name="Scheremetjew M."/>
            <person name="Finn R."/>
            <person name="Kale V."/>
            <person name="Holt S."/>
            <person name="Cochrane G."/>
            <person name="Meng A."/>
            <person name="Brown T."/>
            <person name="Cohen L."/>
        </authorList>
    </citation>
    <scope>NUCLEOTIDE SEQUENCE</scope>
    <source>
        <strain evidence="5">Pop2</strain>
    </source>
</reference>
<comment type="subcellular location">
    <subcellularLocation>
        <location evidence="1">Plastid</location>
        <location evidence="1">Chloroplast</location>
    </subcellularLocation>
</comment>
<dbReference type="FunFam" id="3.30.70.240:FF:000002">
    <property type="entry name" value="GTP-binding protein TypA"/>
    <property type="match status" value="1"/>
</dbReference>
<dbReference type="PANTHER" id="PTHR42908:SF8">
    <property type="entry name" value="TR-TYPE G DOMAIN-CONTAINING PROTEIN"/>
    <property type="match status" value="1"/>
</dbReference>
<protein>
    <recommendedName>
        <fullName evidence="4">Elongation factor EFG domain-containing protein</fullName>
    </recommendedName>
</protein>
<evidence type="ECO:0000313" key="5">
    <source>
        <dbReference type="EMBL" id="CAD9322027.1"/>
    </source>
</evidence>
<dbReference type="GO" id="GO:0005525">
    <property type="term" value="F:GTP binding"/>
    <property type="evidence" value="ECO:0007669"/>
    <property type="project" value="UniProtKB-KW"/>
</dbReference>
<dbReference type="FunFam" id="3.30.70.870:FF:000003">
    <property type="entry name" value="GTP-binding protein TypA"/>
    <property type="match status" value="1"/>
</dbReference>
<keyword evidence="3" id="KW-0342">GTP-binding</keyword>
<evidence type="ECO:0000256" key="2">
    <source>
        <dbReference type="ARBA" id="ARBA00022741"/>
    </source>
</evidence>
<dbReference type="InterPro" id="IPR047042">
    <property type="entry name" value="BipA_II"/>
</dbReference>
<dbReference type="SUPFAM" id="SSF54980">
    <property type="entry name" value="EF-G C-terminal domain-like"/>
    <property type="match status" value="2"/>
</dbReference>
<dbReference type="SUPFAM" id="SSF50447">
    <property type="entry name" value="Translation proteins"/>
    <property type="match status" value="1"/>
</dbReference>
<dbReference type="Gene3D" id="2.40.30.10">
    <property type="entry name" value="Translation factors"/>
    <property type="match status" value="1"/>
</dbReference>
<dbReference type="FunFam" id="2.40.50.250:FF:000001">
    <property type="entry name" value="GTP-binding protein TypA"/>
    <property type="match status" value="1"/>
</dbReference>
<dbReference type="InterPro" id="IPR042116">
    <property type="entry name" value="TypA/BipA_C"/>
</dbReference>
<dbReference type="PANTHER" id="PTHR42908">
    <property type="entry name" value="TRANSLATION ELONGATION FACTOR-RELATED"/>
    <property type="match status" value="1"/>
</dbReference>
<dbReference type="Pfam" id="PF21018">
    <property type="entry name" value="BipA_C"/>
    <property type="match status" value="1"/>
</dbReference>
<organism evidence="5">
    <name type="scientific">Ditylum brightwellii</name>
    <dbReference type="NCBI Taxonomy" id="49249"/>
    <lineage>
        <taxon>Eukaryota</taxon>
        <taxon>Sar</taxon>
        <taxon>Stramenopiles</taxon>
        <taxon>Ochrophyta</taxon>
        <taxon>Bacillariophyta</taxon>
        <taxon>Mediophyceae</taxon>
        <taxon>Lithodesmiophycidae</taxon>
        <taxon>Lithodesmiales</taxon>
        <taxon>Lithodesmiaceae</taxon>
        <taxon>Ditylum</taxon>
    </lineage>
</organism>
<dbReference type="InterPro" id="IPR000640">
    <property type="entry name" value="EFG_V-like"/>
</dbReference>
<dbReference type="Gene3D" id="3.40.50.300">
    <property type="entry name" value="P-loop containing nucleotide triphosphate hydrolases"/>
    <property type="match status" value="1"/>
</dbReference>
<keyword evidence="2" id="KW-0547">Nucleotide-binding</keyword>
<sequence length="491" mass="53375">MKALVVVNKIDRPAARPDFVVDKVFDLFCELGASDEQTDFRVVYASGLQGKAGHEPDNLADDMEPLFDAVVESIDPPKIDSVESDDLQCLISNIVYDNFKGKMGIARITNGSVRANQAVALARPDKAKKTGRLGNLFVFDNLGQKEVESASAGEIIMFAGLPDVEIGDTLITNEQMGANAAEPLPPIAVEQPTVRMTLGVNKSPLAGREGKFLTSRMIRDRLFKELDRNVALQVSETESADRYQVSGRGQLHLTVLIETMRREGFELEVGPPSVIIKENEAGQKEEPWESVEVRVPEDYVGGVVDLFNQRKGELQDMGLEEGEGMSVVKYLVPTRGMLGLRSALLTATRGTAIIDSVFDSYRGMIPGEIQARDKGSLLAFSDGEVTSFGLEGAQDRGKMMASPGDSVYKGMIVGIHQRPGDLEVNVCKTKALTNMRSANKGITTGLVAPIEMSLDSCVEYLAADEILEVTPSKMRMSKNPAMAGKKKQGKK</sequence>
<dbReference type="GO" id="GO:0009507">
    <property type="term" value="C:chloroplast"/>
    <property type="evidence" value="ECO:0007669"/>
    <property type="project" value="UniProtKB-SubCell"/>
</dbReference>
<dbReference type="CDD" id="cd16263">
    <property type="entry name" value="BipA_III"/>
    <property type="match status" value="1"/>
</dbReference>
<dbReference type="GO" id="GO:0003924">
    <property type="term" value="F:GTPase activity"/>
    <property type="evidence" value="ECO:0007669"/>
    <property type="project" value="TreeGrafter"/>
</dbReference>
<evidence type="ECO:0000256" key="1">
    <source>
        <dbReference type="ARBA" id="ARBA00004229"/>
    </source>
</evidence>
<name>A0A7S1YX43_9STRA</name>
<feature type="domain" description="Elongation factor EFG" evidence="4">
    <location>
        <begin position="286"/>
        <end position="373"/>
    </location>
</feature>
<dbReference type="InterPro" id="IPR035647">
    <property type="entry name" value="EFG_III/V"/>
</dbReference>
<dbReference type="InterPro" id="IPR035651">
    <property type="entry name" value="BipA_V"/>
</dbReference>
<evidence type="ECO:0000256" key="3">
    <source>
        <dbReference type="ARBA" id="ARBA00023134"/>
    </source>
</evidence>
<dbReference type="SMART" id="SM00838">
    <property type="entry name" value="EFG_C"/>
    <property type="match status" value="1"/>
</dbReference>
<dbReference type="SUPFAM" id="SSF52540">
    <property type="entry name" value="P-loop containing nucleoside triphosphate hydrolases"/>
    <property type="match status" value="1"/>
</dbReference>
<dbReference type="AlphaFoldDB" id="A0A7S1YX43"/>
<dbReference type="CDD" id="cd03710">
    <property type="entry name" value="BipA_TypA_C"/>
    <property type="match status" value="1"/>
</dbReference>
<dbReference type="Gene3D" id="3.30.70.240">
    <property type="match status" value="1"/>
</dbReference>
<gene>
    <name evidence="5" type="ORF">DBRI1063_LOCUS6812</name>
</gene>
<dbReference type="EMBL" id="HBGN01010616">
    <property type="protein sequence ID" value="CAD9322027.1"/>
    <property type="molecule type" value="Transcribed_RNA"/>
</dbReference>
<dbReference type="CDD" id="cd03691">
    <property type="entry name" value="BipA_TypA_II"/>
    <property type="match status" value="1"/>
</dbReference>
<proteinExistence type="predicted"/>
<dbReference type="Pfam" id="PF00679">
    <property type="entry name" value="EFG_C"/>
    <property type="match status" value="1"/>
</dbReference>